<dbReference type="GO" id="GO:0005829">
    <property type="term" value="C:cytosol"/>
    <property type="evidence" value="ECO:0007669"/>
    <property type="project" value="TreeGrafter"/>
</dbReference>
<evidence type="ECO:0000313" key="7">
    <source>
        <dbReference type="EMBL" id="PIB78884.1"/>
    </source>
</evidence>
<dbReference type="PROSITE" id="PS51257">
    <property type="entry name" value="PROKAR_LIPOPROTEIN"/>
    <property type="match status" value="1"/>
</dbReference>
<dbReference type="Proteomes" id="UP000230971">
    <property type="component" value="Unassembled WGS sequence"/>
</dbReference>
<dbReference type="SUPFAM" id="SSF47413">
    <property type="entry name" value="lambda repressor-like DNA-binding domains"/>
    <property type="match status" value="1"/>
</dbReference>
<keyword evidence="4" id="KW-0238">DNA-binding</keyword>
<sequence length="513" mass="56551">MRDHIRTLCNAGDERKSLDVHNFASSASTSCGYCEHAREYGVYVAKLFSGARLRRLREERGLTQAALARALDLSTSYVNQLENDQRPITVPVLLALTERFDLPAHYFSSDSDARLVADLSEVFTATAAESVSRGQVEELVARMPELGRSLVAVHRRLADATEELEAYRSRAITEPSLPLQGPMPFEEVRDFFYDRNNYIGDLDLAAEQMFADCGMRIGGLDIQLAELMRDRFGITVAVDDGLPETTKRSFDPATRVLRVAHWLRPGQRAFQIATQLALVSQSELISAILATDDQLSPEARGVARIGLANYFAGAFLLPYRQFHSAAEELRYDIDLLGRRFEVGFETVCHRLSTLQRPQCRGVPFIFVRTDKAGNISKRQSATAFHFSRVGGSCPLWVVHDAFAQPGRIVTQVAQMPDGRSYFWIAKTTTPQGRGYLGQHTSFAIGLGCDLAHAHKLVYSTGVAVDDPGTAVPIGAGCKICNRPACTQRAFPYLGGHVAVDENTGSSLPYSPTV</sequence>
<proteinExistence type="inferred from homology"/>
<comment type="caution">
    <text evidence="7">The sequence shown here is derived from an EMBL/GenBank/DDBJ whole genome shotgun (WGS) entry which is preliminary data.</text>
</comment>
<keyword evidence="2" id="KW-0678">Repressor</keyword>
<keyword evidence="5" id="KW-0804">Transcription</keyword>
<dbReference type="OrthoDB" id="9810578at2"/>
<keyword evidence="3" id="KW-0805">Transcription regulation</keyword>
<dbReference type="Pfam" id="PF01381">
    <property type="entry name" value="HTH_3"/>
    <property type="match status" value="1"/>
</dbReference>
<evidence type="ECO:0000256" key="5">
    <source>
        <dbReference type="ARBA" id="ARBA00023163"/>
    </source>
</evidence>
<dbReference type="InterPro" id="IPR050807">
    <property type="entry name" value="TransReg_Diox_bact_type"/>
</dbReference>
<accession>A0A2G5PLQ0</accession>
<dbReference type="InterPro" id="IPR001387">
    <property type="entry name" value="Cro/C1-type_HTH"/>
</dbReference>
<dbReference type="EMBL" id="PDKV01000012">
    <property type="protein sequence ID" value="PIB78884.1"/>
    <property type="molecule type" value="Genomic_DNA"/>
</dbReference>
<dbReference type="Gene3D" id="1.10.260.40">
    <property type="entry name" value="lambda repressor-like DNA-binding domains"/>
    <property type="match status" value="1"/>
</dbReference>
<name>A0A2G5PLQ0_MYCCE</name>
<evidence type="ECO:0000256" key="4">
    <source>
        <dbReference type="ARBA" id="ARBA00023125"/>
    </source>
</evidence>
<dbReference type="InterPro" id="IPR010359">
    <property type="entry name" value="IrrE_HExxH"/>
</dbReference>
<gene>
    <name evidence="7" type="ORF">CQY23_11995</name>
</gene>
<evidence type="ECO:0000256" key="1">
    <source>
        <dbReference type="ARBA" id="ARBA00007227"/>
    </source>
</evidence>
<dbReference type="SMART" id="SM00530">
    <property type="entry name" value="HTH_XRE"/>
    <property type="match status" value="1"/>
</dbReference>
<dbReference type="GO" id="GO:0003677">
    <property type="term" value="F:DNA binding"/>
    <property type="evidence" value="ECO:0007669"/>
    <property type="project" value="UniProtKB-KW"/>
</dbReference>
<dbReference type="Pfam" id="PF06114">
    <property type="entry name" value="Peptidase_M78"/>
    <property type="match status" value="1"/>
</dbReference>
<evidence type="ECO:0000259" key="6">
    <source>
        <dbReference type="PROSITE" id="PS50943"/>
    </source>
</evidence>
<dbReference type="GO" id="GO:0003700">
    <property type="term" value="F:DNA-binding transcription factor activity"/>
    <property type="evidence" value="ECO:0007669"/>
    <property type="project" value="TreeGrafter"/>
</dbReference>
<dbReference type="GO" id="GO:0001666">
    <property type="term" value="P:response to hypoxia"/>
    <property type="evidence" value="ECO:0007669"/>
    <property type="project" value="UniProtKB-ARBA"/>
</dbReference>
<dbReference type="PROSITE" id="PS50943">
    <property type="entry name" value="HTH_CROC1"/>
    <property type="match status" value="1"/>
</dbReference>
<dbReference type="InterPro" id="IPR010982">
    <property type="entry name" value="Lambda_DNA-bd_dom_sf"/>
</dbReference>
<dbReference type="InterPro" id="IPR026281">
    <property type="entry name" value="HTH_RamB"/>
</dbReference>
<protein>
    <submittedName>
        <fullName evidence="7">Cro/Cl family transcriptional regulator</fullName>
    </submittedName>
</protein>
<evidence type="ECO:0000313" key="8">
    <source>
        <dbReference type="Proteomes" id="UP000230971"/>
    </source>
</evidence>
<dbReference type="PIRSF" id="PIRSF019251">
    <property type="entry name" value="Rv0465c"/>
    <property type="match status" value="1"/>
</dbReference>
<evidence type="ECO:0000256" key="2">
    <source>
        <dbReference type="ARBA" id="ARBA00022491"/>
    </source>
</evidence>
<organism evidence="7 8">
    <name type="scientific">Mycobacterium celatum</name>
    <dbReference type="NCBI Taxonomy" id="28045"/>
    <lineage>
        <taxon>Bacteria</taxon>
        <taxon>Bacillati</taxon>
        <taxon>Actinomycetota</taxon>
        <taxon>Actinomycetes</taxon>
        <taxon>Mycobacteriales</taxon>
        <taxon>Mycobacteriaceae</taxon>
        <taxon>Mycobacterium</taxon>
    </lineage>
</organism>
<dbReference type="PANTHER" id="PTHR46797:SF23">
    <property type="entry name" value="HTH-TYPE TRANSCRIPTIONAL REGULATOR SUTR"/>
    <property type="match status" value="1"/>
</dbReference>
<reference evidence="7 8" key="1">
    <citation type="journal article" date="2017" name="Infect. Genet. Evol.">
        <title>The new phylogeny of the genus Mycobacterium: The old and the news.</title>
        <authorList>
            <person name="Tortoli E."/>
            <person name="Fedrizzi T."/>
            <person name="Meehan C.J."/>
            <person name="Trovato A."/>
            <person name="Grottola A."/>
            <person name="Giacobazzi E."/>
            <person name="Serpini G.F."/>
            <person name="Tagliazucchi S."/>
            <person name="Fabio A."/>
            <person name="Bettua C."/>
            <person name="Bertorelli R."/>
            <person name="Frascaro F."/>
            <person name="De Sanctis V."/>
            <person name="Pecorari M."/>
            <person name="Jousson O."/>
            <person name="Segata N."/>
            <person name="Cirillo D.M."/>
        </authorList>
    </citation>
    <scope>NUCLEOTIDE SEQUENCE [LARGE SCALE GENOMIC DNA]</scope>
    <source>
        <strain evidence="7 8">NCTC 12882</strain>
    </source>
</reference>
<dbReference type="InterPro" id="IPR018653">
    <property type="entry name" value="ScfR_C"/>
</dbReference>
<dbReference type="AlphaFoldDB" id="A0A2G5PLQ0"/>
<feature type="domain" description="HTH cro/C1-type" evidence="6">
    <location>
        <begin position="53"/>
        <end position="107"/>
    </location>
</feature>
<evidence type="ECO:0000256" key="3">
    <source>
        <dbReference type="ARBA" id="ARBA00023015"/>
    </source>
</evidence>
<dbReference type="PANTHER" id="PTHR46797">
    <property type="entry name" value="HTH-TYPE TRANSCRIPTIONAL REGULATOR"/>
    <property type="match status" value="1"/>
</dbReference>
<dbReference type="Pfam" id="PF09856">
    <property type="entry name" value="ScfRs"/>
    <property type="match status" value="1"/>
</dbReference>
<dbReference type="FunFam" id="1.10.260.40:FF:000025">
    <property type="entry name" value="Cro/Cl family transcriptional regulator"/>
    <property type="match status" value="1"/>
</dbReference>
<comment type="similarity">
    <text evidence="1">Belongs to the short-chain fatty acyl-CoA assimilation regulator (ScfR) family.</text>
</comment>
<dbReference type="CDD" id="cd00093">
    <property type="entry name" value="HTH_XRE"/>
    <property type="match status" value="1"/>
</dbReference>